<evidence type="ECO:0000256" key="1">
    <source>
        <dbReference type="SAM" id="Phobius"/>
    </source>
</evidence>
<keyword evidence="1" id="KW-0472">Membrane</keyword>
<feature type="transmembrane region" description="Helical" evidence="1">
    <location>
        <begin position="61"/>
        <end position="83"/>
    </location>
</feature>
<gene>
    <name evidence="2" type="ORF">FSB_LOCUS48889</name>
</gene>
<accession>A0A2N9I4M1</accession>
<keyword evidence="1" id="KW-0812">Transmembrane</keyword>
<protein>
    <submittedName>
        <fullName evidence="2">Uncharacterized protein</fullName>
    </submittedName>
</protein>
<reference evidence="2" key="1">
    <citation type="submission" date="2018-02" db="EMBL/GenBank/DDBJ databases">
        <authorList>
            <person name="Cohen D.B."/>
            <person name="Kent A.D."/>
        </authorList>
    </citation>
    <scope>NUCLEOTIDE SEQUENCE</scope>
</reference>
<name>A0A2N9I4M1_FAGSY</name>
<dbReference type="EMBL" id="OIVN01005124">
    <property type="protein sequence ID" value="SPD21007.1"/>
    <property type="molecule type" value="Genomic_DNA"/>
</dbReference>
<proteinExistence type="predicted"/>
<sequence length="117" mass="11900">MVVEEACGWVGRGHTTRIGLHQVPICGQRDAIGGEKGGKEHRLGASDGGCSNRDGNTGDGVVVALEMVFGGGSGGMMIVVVVVATSKIICGAVVTTMVLITIVIVVIVAAQKENVRA</sequence>
<feature type="transmembrane region" description="Helical" evidence="1">
    <location>
        <begin position="88"/>
        <end position="110"/>
    </location>
</feature>
<dbReference type="AlphaFoldDB" id="A0A2N9I4M1"/>
<evidence type="ECO:0000313" key="2">
    <source>
        <dbReference type="EMBL" id="SPD21007.1"/>
    </source>
</evidence>
<keyword evidence="1" id="KW-1133">Transmembrane helix</keyword>
<organism evidence="2">
    <name type="scientific">Fagus sylvatica</name>
    <name type="common">Beechnut</name>
    <dbReference type="NCBI Taxonomy" id="28930"/>
    <lineage>
        <taxon>Eukaryota</taxon>
        <taxon>Viridiplantae</taxon>
        <taxon>Streptophyta</taxon>
        <taxon>Embryophyta</taxon>
        <taxon>Tracheophyta</taxon>
        <taxon>Spermatophyta</taxon>
        <taxon>Magnoliopsida</taxon>
        <taxon>eudicotyledons</taxon>
        <taxon>Gunneridae</taxon>
        <taxon>Pentapetalae</taxon>
        <taxon>rosids</taxon>
        <taxon>fabids</taxon>
        <taxon>Fagales</taxon>
        <taxon>Fagaceae</taxon>
        <taxon>Fagus</taxon>
    </lineage>
</organism>